<accession>A0A563VQG6</accession>
<dbReference type="InterPro" id="IPR036390">
    <property type="entry name" value="WH_DNA-bd_sf"/>
</dbReference>
<dbReference type="RefSeq" id="WP_246141924.1">
    <property type="nucleotide sequence ID" value="NZ_LR213958.1"/>
</dbReference>
<dbReference type="Proteomes" id="UP000320055">
    <property type="component" value="Unassembled WGS sequence"/>
</dbReference>
<dbReference type="SUPFAM" id="SSF46785">
    <property type="entry name" value="Winged helix' DNA-binding domain"/>
    <property type="match status" value="1"/>
</dbReference>
<dbReference type="AlphaFoldDB" id="A0A563VQG6"/>
<reference evidence="1 2" key="1">
    <citation type="submission" date="2019-01" db="EMBL/GenBank/DDBJ databases">
        <authorList>
            <person name="Brito A."/>
        </authorList>
    </citation>
    <scope>NUCLEOTIDE SEQUENCE [LARGE SCALE GENOMIC DNA]</scope>
    <source>
        <strain evidence="1">1</strain>
    </source>
</reference>
<keyword evidence="2" id="KW-1185">Reference proteome</keyword>
<evidence type="ECO:0000313" key="2">
    <source>
        <dbReference type="Proteomes" id="UP000320055"/>
    </source>
</evidence>
<gene>
    <name evidence="1" type="ORF">H1P_2100006</name>
</gene>
<organism evidence="1 2">
    <name type="scientific">Hyella patelloides LEGE 07179</name>
    <dbReference type="NCBI Taxonomy" id="945734"/>
    <lineage>
        <taxon>Bacteria</taxon>
        <taxon>Bacillati</taxon>
        <taxon>Cyanobacteriota</taxon>
        <taxon>Cyanophyceae</taxon>
        <taxon>Pleurocapsales</taxon>
        <taxon>Hyellaceae</taxon>
        <taxon>Hyella</taxon>
    </lineage>
</organism>
<sequence length="157" mass="17636">MSTRVTKKDIPMVESQSLQLFFSAAEMNEQISLYLSNALKDRGYESVTPCVLKSLSALECGINYSSEIARSLGISRQVVAKKVKELCSIGYLEQVDGKGKQKQILFTELGERLMSDSRQLLAELDEILCETIDRATLEETVERLKRIQAVVLDIDKD</sequence>
<proteinExistence type="predicted"/>
<evidence type="ECO:0000313" key="1">
    <source>
        <dbReference type="EMBL" id="VEP13673.1"/>
    </source>
</evidence>
<name>A0A563VQG6_9CYAN</name>
<dbReference type="InterPro" id="IPR036388">
    <property type="entry name" value="WH-like_DNA-bd_sf"/>
</dbReference>
<dbReference type="Gene3D" id="1.10.10.10">
    <property type="entry name" value="Winged helix-like DNA-binding domain superfamily/Winged helix DNA-binding domain"/>
    <property type="match status" value="1"/>
</dbReference>
<dbReference type="EMBL" id="CAACVJ010000125">
    <property type="protein sequence ID" value="VEP13673.1"/>
    <property type="molecule type" value="Genomic_DNA"/>
</dbReference>
<protein>
    <submittedName>
        <fullName evidence="1">MarR family transcriptional regulator</fullName>
    </submittedName>
</protein>